<keyword evidence="1" id="KW-0547">Nucleotide-binding</keyword>
<dbReference type="EMBL" id="GG663747">
    <property type="protein sequence ID" value="EEH53047.1"/>
    <property type="molecule type" value="Genomic_DNA"/>
</dbReference>
<dbReference type="Pfam" id="PF25516">
    <property type="entry name" value="PTPase"/>
    <property type="match status" value="1"/>
</dbReference>
<feature type="compositionally biased region" description="Low complexity" evidence="3">
    <location>
        <begin position="108"/>
        <end position="127"/>
    </location>
</feature>
<feature type="compositionally biased region" description="Low complexity" evidence="3">
    <location>
        <begin position="46"/>
        <end position="58"/>
    </location>
</feature>
<feature type="domain" description="AAA+ ATPase" evidence="4">
    <location>
        <begin position="293"/>
        <end position="479"/>
    </location>
</feature>
<sequence>MAAATATSTIALGRARRRARRGGNGGVGGGARHGGGGGVGARARRTMSTTTSSSSSSSSRRRDVDARWPDASSSSSLSSSSSSARVDVAAAGVSAALREASVDDDDAPPTTASMIAASPSPSALASATDPAELEQLINLLPPAIASALLAHAQKLELVEVVLDLGRVPLARFGGADVALSDAPLTHDDIARALSNVGDVGADNRAGIDRTLHRIRRVLLTLVLIRLRPRGARRSLRTFAGVSLRARHGFDPDAPRRLSTPVMRNRAGVIVGMTCRVGRAIEGGADMIRDLLVSGRSVLLLGRPGVGKTTAIREIARVLSGASYLTLDFSRRLSPPRVPRFQSRHTSTPFNSASDAFQLHPFNVRSYGQLPSDDCGRRVVVVDTSNEIGGDGDVPHPGIGGARRMQVTEPSEQHATLIEAVQNHTPQVVVVDEIGTELECAAARTISQRGVQMIATAHGHTLENVLKNPSLNDLVGGVVSVTLGDDEARKRRAQKTTLEREGPPTFGAAVEIRETGKWVVHLDVGVAVDTLLAGYAPPVELRSVDDATGRVMSRSWLGDDSAGATGFDDAPAVGFNGGGGGGFDGFSSFAQERPIGGGVGFGSSGGSFYGEAGVSGFSFPSASGPPRTAATAAVTPPARPLSSSGFAAQEVADAADKRDGGTAGKRGSAAARTASSSSMSTDDEKALFAIYPYDLDCDMLEGVIASLGLEDRVVLTNVLEDAAAVIAARVKSATWLRHAARARGLPIYALKVEGWAFYLTLVPIRPR</sequence>
<evidence type="ECO:0000256" key="2">
    <source>
        <dbReference type="ARBA" id="ARBA00022840"/>
    </source>
</evidence>
<dbReference type="InterPro" id="IPR011704">
    <property type="entry name" value="ATPase_dyneun-rel_AAA"/>
</dbReference>
<evidence type="ECO:0000259" key="4">
    <source>
        <dbReference type="SMART" id="SM00382"/>
    </source>
</evidence>
<feature type="compositionally biased region" description="Gly residues" evidence="3">
    <location>
        <begin position="22"/>
        <end position="40"/>
    </location>
</feature>
<feature type="region of interest" description="Disordered" evidence="3">
    <location>
        <begin position="99"/>
        <end position="127"/>
    </location>
</feature>
<dbReference type="STRING" id="564608.C1N556"/>
<feature type="compositionally biased region" description="Low complexity" evidence="3">
    <location>
        <begin position="624"/>
        <end position="635"/>
    </location>
</feature>
<organism evidence="6">
    <name type="scientific">Micromonas pusilla (strain CCMP1545)</name>
    <name type="common">Picoplanktonic green alga</name>
    <dbReference type="NCBI Taxonomy" id="564608"/>
    <lineage>
        <taxon>Eukaryota</taxon>
        <taxon>Viridiplantae</taxon>
        <taxon>Chlorophyta</taxon>
        <taxon>Mamiellophyceae</taxon>
        <taxon>Mamiellales</taxon>
        <taxon>Mamiellaceae</taxon>
        <taxon>Micromonas</taxon>
    </lineage>
</organism>
<dbReference type="RefSeq" id="XP_003063108.1">
    <property type="nucleotide sequence ID" value="XM_003063062.1"/>
</dbReference>
<gene>
    <name evidence="5" type="ORF">MICPUCDRAFT_52805</name>
</gene>
<dbReference type="Proteomes" id="UP000001876">
    <property type="component" value="Unassembled WGS sequence"/>
</dbReference>
<dbReference type="PANTHER" id="PTHR20953">
    <property type="entry name" value="KINASE-RELATED"/>
    <property type="match status" value="1"/>
</dbReference>
<dbReference type="eggNOG" id="ENOG502QQ4X">
    <property type="taxonomic scope" value="Eukaryota"/>
</dbReference>
<feature type="compositionally biased region" description="Low complexity" evidence="3">
    <location>
        <begin position="664"/>
        <end position="676"/>
    </location>
</feature>
<dbReference type="InterPro" id="IPR058670">
    <property type="entry name" value="PTPase_dom"/>
</dbReference>
<reference evidence="5 6" key="1">
    <citation type="journal article" date="2009" name="Science">
        <title>Green evolution and dynamic adaptations revealed by genomes of the marine picoeukaryotes Micromonas.</title>
        <authorList>
            <person name="Worden A.Z."/>
            <person name="Lee J.H."/>
            <person name="Mock T."/>
            <person name="Rouze P."/>
            <person name="Simmons M.P."/>
            <person name="Aerts A.L."/>
            <person name="Allen A.E."/>
            <person name="Cuvelier M.L."/>
            <person name="Derelle E."/>
            <person name="Everett M.V."/>
            <person name="Foulon E."/>
            <person name="Grimwood J."/>
            <person name="Gundlach H."/>
            <person name="Henrissat B."/>
            <person name="Napoli C."/>
            <person name="McDonald S.M."/>
            <person name="Parker M.S."/>
            <person name="Rombauts S."/>
            <person name="Salamov A."/>
            <person name="Von Dassow P."/>
            <person name="Badger J.H."/>
            <person name="Coutinho P.M."/>
            <person name="Demir E."/>
            <person name="Dubchak I."/>
            <person name="Gentemann C."/>
            <person name="Eikrem W."/>
            <person name="Gready J.E."/>
            <person name="John U."/>
            <person name="Lanier W."/>
            <person name="Lindquist E.A."/>
            <person name="Lucas S."/>
            <person name="Mayer K.F."/>
            <person name="Moreau H."/>
            <person name="Not F."/>
            <person name="Otillar R."/>
            <person name="Panaud O."/>
            <person name="Pangilinan J."/>
            <person name="Paulsen I."/>
            <person name="Piegu B."/>
            <person name="Poliakov A."/>
            <person name="Robbens S."/>
            <person name="Schmutz J."/>
            <person name="Toulza E."/>
            <person name="Wyss T."/>
            <person name="Zelensky A."/>
            <person name="Zhou K."/>
            <person name="Armbrust E.V."/>
            <person name="Bhattacharya D."/>
            <person name="Goodenough U.W."/>
            <person name="Van de Peer Y."/>
            <person name="Grigoriev I.V."/>
        </authorList>
    </citation>
    <scope>NUCLEOTIDE SEQUENCE [LARGE SCALE GENOMIC DNA]</scope>
    <source>
        <strain evidence="5 6">CCMP1545</strain>
    </source>
</reference>
<feature type="compositionally biased region" description="Low complexity" evidence="3">
    <location>
        <begin position="70"/>
        <end position="83"/>
    </location>
</feature>
<dbReference type="SMART" id="SM00382">
    <property type="entry name" value="AAA"/>
    <property type="match status" value="1"/>
</dbReference>
<dbReference type="InterPro" id="IPR045735">
    <property type="entry name" value="Spore_III_AA_AAA+_ATPase"/>
</dbReference>
<dbReference type="InterPro" id="IPR027417">
    <property type="entry name" value="P-loop_NTPase"/>
</dbReference>
<evidence type="ECO:0000313" key="6">
    <source>
        <dbReference type="Proteomes" id="UP000001876"/>
    </source>
</evidence>
<dbReference type="KEGG" id="mpp:MICPUCDRAFT_52805"/>
<dbReference type="GO" id="GO:0016887">
    <property type="term" value="F:ATP hydrolysis activity"/>
    <property type="evidence" value="ECO:0007669"/>
    <property type="project" value="InterPro"/>
</dbReference>
<dbReference type="GO" id="GO:0005524">
    <property type="term" value="F:ATP binding"/>
    <property type="evidence" value="ECO:0007669"/>
    <property type="project" value="UniProtKB-KW"/>
</dbReference>
<dbReference type="Pfam" id="PF07728">
    <property type="entry name" value="AAA_5"/>
    <property type="match status" value="1"/>
</dbReference>
<keyword evidence="2" id="KW-0067">ATP-binding</keyword>
<dbReference type="PANTHER" id="PTHR20953:SF3">
    <property type="entry name" value="P-LOOP CONTAINING NUCLEOSIDE TRIPHOSPHATE HYDROLASES SUPERFAMILY PROTEIN"/>
    <property type="match status" value="1"/>
</dbReference>
<keyword evidence="6" id="KW-1185">Reference proteome</keyword>
<dbReference type="InterPro" id="IPR003593">
    <property type="entry name" value="AAA+_ATPase"/>
</dbReference>
<feature type="region of interest" description="Disordered" evidence="3">
    <location>
        <begin position="1"/>
        <end position="83"/>
    </location>
</feature>
<evidence type="ECO:0000313" key="5">
    <source>
        <dbReference type="EMBL" id="EEH53047.1"/>
    </source>
</evidence>
<evidence type="ECO:0000256" key="3">
    <source>
        <dbReference type="SAM" id="MobiDB-lite"/>
    </source>
</evidence>
<dbReference type="SUPFAM" id="SSF52540">
    <property type="entry name" value="P-loop containing nucleoside triphosphate hydrolases"/>
    <property type="match status" value="1"/>
</dbReference>
<dbReference type="Pfam" id="PF19568">
    <property type="entry name" value="Spore_III_AA"/>
    <property type="match status" value="1"/>
</dbReference>
<dbReference type="Gene3D" id="3.40.50.300">
    <property type="entry name" value="P-loop containing nucleotide triphosphate hydrolases"/>
    <property type="match status" value="2"/>
</dbReference>
<dbReference type="AlphaFoldDB" id="C1N556"/>
<dbReference type="OrthoDB" id="496493at2759"/>
<feature type="compositionally biased region" description="Polar residues" evidence="3">
    <location>
        <begin position="1"/>
        <end position="10"/>
    </location>
</feature>
<protein>
    <submittedName>
        <fullName evidence="5">Predicted protein</fullName>
    </submittedName>
</protein>
<evidence type="ECO:0000256" key="1">
    <source>
        <dbReference type="ARBA" id="ARBA00022741"/>
    </source>
</evidence>
<name>C1N556_MICPC</name>
<proteinExistence type="predicted"/>
<accession>C1N556</accession>
<dbReference type="GeneID" id="9688548"/>
<feature type="region of interest" description="Disordered" evidence="3">
    <location>
        <begin position="624"/>
        <end position="676"/>
    </location>
</feature>